<dbReference type="NCBIfam" id="NF041390">
    <property type="entry name" value="TadE_Rv3655c"/>
    <property type="match status" value="1"/>
</dbReference>
<organism evidence="1 2">
    <name type="scientific">Acrocarpospora macrocephala</name>
    <dbReference type="NCBI Taxonomy" id="150177"/>
    <lineage>
        <taxon>Bacteria</taxon>
        <taxon>Bacillati</taxon>
        <taxon>Actinomycetota</taxon>
        <taxon>Actinomycetes</taxon>
        <taxon>Streptosporangiales</taxon>
        <taxon>Streptosporangiaceae</taxon>
        <taxon>Acrocarpospora</taxon>
    </lineage>
</organism>
<evidence type="ECO:0000313" key="2">
    <source>
        <dbReference type="Proteomes" id="UP000331127"/>
    </source>
</evidence>
<protein>
    <submittedName>
        <fullName evidence="1">Uncharacterized protein</fullName>
    </submittedName>
</protein>
<dbReference type="InterPro" id="IPR049790">
    <property type="entry name" value="Rv3655c/TadE"/>
</dbReference>
<accession>A0A5M3WIU0</accession>
<dbReference type="RefSeq" id="WP_281356259.1">
    <property type="nucleotide sequence ID" value="NZ_BAAAHL010000012.1"/>
</dbReference>
<proteinExistence type="predicted"/>
<comment type="caution">
    <text evidence="1">The sequence shown here is derived from an EMBL/GenBank/DDBJ whole genome shotgun (WGS) entry which is preliminary data.</text>
</comment>
<evidence type="ECO:0000313" key="1">
    <source>
        <dbReference type="EMBL" id="GES08260.1"/>
    </source>
</evidence>
<keyword evidence="2" id="KW-1185">Reference proteome</keyword>
<reference evidence="1 2" key="1">
    <citation type="submission" date="2019-10" db="EMBL/GenBank/DDBJ databases">
        <title>Whole genome shotgun sequence of Acrocarpospora macrocephala NBRC 16266.</title>
        <authorList>
            <person name="Ichikawa N."/>
            <person name="Kimura A."/>
            <person name="Kitahashi Y."/>
            <person name="Komaki H."/>
            <person name="Oguchi A."/>
        </authorList>
    </citation>
    <scope>NUCLEOTIDE SEQUENCE [LARGE SCALE GENOMIC DNA]</scope>
    <source>
        <strain evidence="1 2">NBRC 16266</strain>
    </source>
</reference>
<name>A0A5M3WIU0_9ACTN</name>
<dbReference type="EMBL" id="BLAE01000009">
    <property type="protein sequence ID" value="GES08260.1"/>
    <property type="molecule type" value="Genomic_DNA"/>
</dbReference>
<gene>
    <name evidence="1" type="ORF">Amac_018560</name>
</gene>
<dbReference type="AlphaFoldDB" id="A0A5M3WIU0"/>
<dbReference type="Proteomes" id="UP000331127">
    <property type="component" value="Unassembled WGS sequence"/>
</dbReference>
<sequence>MFVLRRAVGAGSVIEAKLNSDEPRLLDPEPIGQAPISPGSVGPGSFGPGLVGSGLVGSGLVGSGLVEPGLLELGFVDPWLVESGPTESDSVGSGLVGPGLVGAGLADAESVESRGLARDELVEGGPRGPGSVEAGSVTAEIAVALPALVVVLGAALWAVAVVCAQLECVDAARAGARAAARGESVDAVRAVVLRWAPEGAQATVVVHGDLARVEVIAKIRPVAGLLVPPFTVSATASSATEPGVTQ</sequence>